<gene>
    <name evidence="2" type="ORF">T440DRAFT_552604</name>
</gene>
<protein>
    <submittedName>
        <fullName evidence="2">Uncharacterized protein</fullName>
    </submittedName>
</protein>
<name>A0A6A7BH19_9PLEO</name>
<feature type="compositionally biased region" description="Basic residues" evidence="1">
    <location>
        <begin position="33"/>
        <end position="43"/>
    </location>
</feature>
<dbReference type="Proteomes" id="UP000799423">
    <property type="component" value="Unassembled WGS sequence"/>
</dbReference>
<keyword evidence="3" id="KW-1185">Reference proteome</keyword>
<evidence type="ECO:0000313" key="3">
    <source>
        <dbReference type="Proteomes" id="UP000799423"/>
    </source>
</evidence>
<proteinExistence type="predicted"/>
<dbReference type="EMBL" id="MU006294">
    <property type="protein sequence ID" value="KAF2853997.1"/>
    <property type="molecule type" value="Genomic_DNA"/>
</dbReference>
<reference evidence="2" key="1">
    <citation type="submission" date="2020-01" db="EMBL/GenBank/DDBJ databases">
        <authorList>
            <consortium name="DOE Joint Genome Institute"/>
            <person name="Haridas S."/>
            <person name="Albert R."/>
            <person name="Binder M."/>
            <person name="Bloem J."/>
            <person name="Labutti K."/>
            <person name="Salamov A."/>
            <person name="Andreopoulos B."/>
            <person name="Baker S.E."/>
            <person name="Barry K."/>
            <person name="Bills G."/>
            <person name="Bluhm B.H."/>
            <person name="Cannon C."/>
            <person name="Castanera R."/>
            <person name="Culley D.E."/>
            <person name="Daum C."/>
            <person name="Ezra D."/>
            <person name="Gonzalez J.B."/>
            <person name="Henrissat B."/>
            <person name="Kuo A."/>
            <person name="Liang C."/>
            <person name="Lipzen A."/>
            <person name="Lutzoni F."/>
            <person name="Magnuson J."/>
            <person name="Mondo S."/>
            <person name="Nolan M."/>
            <person name="Ohm R."/>
            <person name="Pangilinan J."/>
            <person name="Park H.-J."/>
            <person name="Ramirez L."/>
            <person name="Alfaro M."/>
            <person name="Sun H."/>
            <person name="Tritt A."/>
            <person name="Yoshinaga Y."/>
            <person name="Zwiers L.-H."/>
            <person name="Turgeon B.G."/>
            <person name="Goodwin S.B."/>
            <person name="Spatafora J.W."/>
            <person name="Crous P.W."/>
            <person name="Grigoriev I.V."/>
        </authorList>
    </citation>
    <scope>NUCLEOTIDE SEQUENCE</scope>
    <source>
        <strain evidence="2">IPT5</strain>
    </source>
</reference>
<evidence type="ECO:0000256" key="1">
    <source>
        <dbReference type="SAM" id="MobiDB-lite"/>
    </source>
</evidence>
<sequence>MGRAETAADAGVWAQQQHGQGRGEKENGMQAKAKAKTKKKSRVRPSPDVMGKAGLVDCGGVPDLGLGTALWRLRSDDVQHHQHVPILDAPPAQFAAASAPPSRQATGEQCEHLGRLCCAATRNACYDALVCPVLRPSTSAGPFALARVLPCHALVILHVICMCRLTGDRAVGLDQGVNMFPILPKGTEGPNGHSPPAC</sequence>
<accession>A0A6A7BH19</accession>
<evidence type="ECO:0000313" key="2">
    <source>
        <dbReference type="EMBL" id="KAF2853997.1"/>
    </source>
</evidence>
<dbReference type="AlphaFoldDB" id="A0A6A7BH19"/>
<dbReference type="OrthoDB" id="10514574at2759"/>
<organism evidence="2 3">
    <name type="scientific">Plenodomus tracheiphilus IPT5</name>
    <dbReference type="NCBI Taxonomy" id="1408161"/>
    <lineage>
        <taxon>Eukaryota</taxon>
        <taxon>Fungi</taxon>
        <taxon>Dikarya</taxon>
        <taxon>Ascomycota</taxon>
        <taxon>Pezizomycotina</taxon>
        <taxon>Dothideomycetes</taxon>
        <taxon>Pleosporomycetidae</taxon>
        <taxon>Pleosporales</taxon>
        <taxon>Pleosporineae</taxon>
        <taxon>Leptosphaeriaceae</taxon>
        <taxon>Plenodomus</taxon>
    </lineage>
</organism>
<feature type="region of interest" description="Disordered" evidence="1">
    <location>
        <begin position="1"/>
        <end position="49"/>
    </location>
</feature>